<gene>
    <name evidence="1" type="ORF">D0962_34645</name>
</gene>
<comment type="caution">
    <text evidence="1">The sequence shown here is derived from an EMBL/GenBank/DDBJ whole genome shotgun (WGS) entry which is preliminary data.</text>
</comment>
<evidence type="ECO:0000313" key="2">
    <source>
        <dbReference type="Proteomes" id="UP000473574"/>
    </source>
</evidence>
<reference evidence="1 2" key="1">
    <citation type="journal article" date="2020" name="Microb. Ecol.">
        <title>Ecogenomics of the Marine Benthic Filamentous Cyanobacterium Adonisia.</title>
        <authorList>
            <person name="Walter J.M."/>
            <person name="Coutinho F.H."/>
            <person name="Leomil L."/>
            <person name="Hargreaves P.I."/>
            <person name="Campeao M.E."/>
            <person name="Vieira V.V."/>
            <person name="Silva B.S."/>
            <person name="Fistarol G.O."/>
            <person name="Salomon P.S."/>
            <person name="Sawabe T."/>
            <person name="Mino S."/>
            <person name="Hosokawa M."/>
            <person name="Miyashita H."/>
            <person name="Maruyama F."/>
            <person name="van Verk M.C."/>
            <person name="Dutilh B.E."/>
            <person name="Thompson C.C."/>
            <person name="Thompson F.L."/>
        </authorList>
    </citation>
    <scope>NUCLEOTIDE SEQUENCE [LARGE SCALE GENOMIC DNA]</scope>
    <source>
        <strain evidence="1 2">CCMR0082</strain>
    </source>
</reference>
<evidence type="ECO:0000313" key="1">
    <source>
        <dbReference type="EMBL" id="NEZ67838.1"/>
    </source>
</evidence>
<dbReference type="EMBL" id="QZCE01000002">
    <property type="protein sequence ID" value="NEZ67838.1"/>
    <property type="molecule type" value="Genomic_DNA"/>
</dbReference>
<organism evidence="1 2">
    <name type="scientific">Adonisia turfae CCMR0082</name>
    <dbReference type="NCBI Taxonomy" id="2304604"/>
    <lineage>
        <taxon>Bacteria</taxon>
        <taxon>Bacillati</taxon>
        <taxon>Cyanobacteriota</taxon>
        <taxon>Adonisia</taxon>
        <taxon>Adonisia turfae</taxon>
    </lineage>
</organism>
<dbReference type="RefSeq" id="WP_163671118.1">
    <property type="nucleotide sequence ID" value="NZ_QZCE01000002.1"/>
</dbReference>
<sequence>MKLKIKPIVNGLFHATITQEGFEATAIGHTKDEAAKKALEWLKREIEISYKAEISAIENDDNDLEDIEDTFDADEQKLYSGEFLNGEVWEGLEEEVQRLAMQVAKVALKATLYYAVRGSIGGVFF</sequence>
<dbReference type="Proteomes" id="UP000473574">
    <property type="component" value="Unassembled WGS sequence"/>
</dbReference>
<accession>A0A6M0SGY7</accession>
<dbReference type="AlphaFoldDB" id="A0A6M0SGY7"/>
<protein>
    <submittedName>
        <fullName evidence="1">Uncharacterized protein</fullName>
    </submittedName>
</protein>
<proteinExistence type="predicted"/>
<name>A0A6M0SGY7_9CYAN</name>